<organism evidence="2 3">
    <name type="scientific">Symbiodinium microadriaticum</name>
    <name type="common">Dinoflagellate</name>
    <name type="synonym">Zooxanthella microadriatica</name>
    <dbReference type="NCBI Taxonomy" id="2951"/>
    <lineage>
        <taxon>Eukaryota</taxon>
        <taxon>Sar</taxon>
        <taxon>Alveolata</taxon>
        <taxon>Dinophyceae</taxon>
        <taxon>Suessiales</taxon>
        <taxon>Symbiodiniaceae</taxon>
        <taxon>Symbiodinium</taxon>
    </lineage>
</organism>
<name>A0A1Q9E3B6_SYMMI</name>
<comment type="caution">
    <text evidence="2">The sequence shown here is derived from an EMBL/GenBank/DDBJ whole genome shotgun (WGS) entry which is preliminary data.</text>
</comment>
<keyword evidence="1" id="KW-0812">Transmembrane</keyword>
<proteinExistence type="predicted"/>
<feature type="transmembrane region" description="Helical" evidence="1">
    <location>
        <begin position="212"/>
        <end position="232"/>
    </location>
</feature>
<keyword evidence="1" id="KW-1133">Transmembrane helix</keyword>
<feature type="transmembrane region" description="Helical" evidence="1">
    <location>
        <begin position="170"/>
        <end position="192"/>
    </location>
</feature>
<dbReference type="EMBL" id="LSRX01000278">
    <property type="protein sequence ID" value="OLQ01910.1"/>
    <property type="molecule type" value="Genomic_DNA"/>
</dbReference>
<feature type="transmembrane region" description="Helical" evidence="1">
    <location>
        <begin position="283"/>
        <end position="308"/>
    </location>
</feature>
<evidence type="ECO:0000313" key="2">
    <source>
        <dbReference type="EMBL" id="OLQ01910.1"/>
    </source>
</evidence>
<accession>A0A1Q9E3B6</accession>
<dbReference type="AlphaFoldDB" id="A0A1Q9E3B6"/>
<reference evidence="2 3" key="1">
    <citation type="submission" date="2016-02" db="EMBL/GenBank/DDBJ databases">
        <title>Genome analysis of coral dinoflagellate symbionts highlights evolutionary adaptations to a symbiotic lifestyle.</title>
        <authorList>
            <person name="Aranda M."/>
            <person name="Li Y."/>
            <person name="Liew Y.J."/>
            <person name="Baumgarten S."/>
            <person name="Simakov O."/>
            <person name="Wilson M."/>
            <person name="Piel J."/>
            <person name="Ashoor H."/>
            <person name="Bougouffa S."/>
            <person name="Bajic V.B."/>
            <person name="Ryu T."/>
            <person name="Ravasi T."/>
            <person name="Bayer T."/>
            <person name="Micklem G."/>
            <person name="Kim H."/>
            <person name="Bhak J."/>
            <person name="Lajeunesse T.C."/>
            <person name="Voolstra C.R."/>
        </authorList>
    </citation>
    <scope>NUCLEOTIDE SEQUENCE [LARGE SCALE GENOMIC DNA]</scope>
    <source>
        <strain evidence="2 3">CCMP2467</strain>
    </source>
</reference>
<dbReference type="Proteomes" id="UP000186817">
    <property type="component" value="Unassembled WGS sequence"/>
</dbReference>
<dbReference type="OrthoDB" id="423787at2759"/>
<protein>
    <submittedName>
        <fullName evidence="2">Uncharacterized protein</fullName>
    </submittedName>
</protein>
<evidence type="ECO:0000256" key="1">
    <source>
        <dbReference type="SAM" id="Phobius"/>
    </source>
</evidence>
<sequence>MVEPQLMVQCVGAVVVFFAARMCHAAFVTSIDVWFSSPTNRFKYYKAFREKYRRTGKADYSMLMKTHPETISETFGDESTSEGQMVKALVLPSTVIMAVGGIMMRCGGTDMWGYIWHAARGLLTPFGLLMVLQTPVVSGASGGNVAIREGKAVSSIELLYQMNWVTLHMLGFFSFLGPAVVIELPIAVMEMVESDGIQQSWDADACLQNSRLVLAAMRALCAVLLVIAAPFLGKSKTRNRNTLSALKWRAEFAVGEFGATQMYFNALSVWLQPGVGPYSWVDIAFLALFALEAFRIFFAHAVWTLVLMSRWDSIDWKSEIKKRVAAQGPVMQGLREATGSELNFTHAVQAGVPDYTEVIVQAATYLPASLVATGCKYPPLKLLLLKPDNYENFRAMDFHELSDEDVFFWHMDLSRMLAVLPSADTLFIPSGSYKMDMNEPRVLLSMEDYESDVEHLGVSPNQMPATDSPDDTAIDISAMVLSDPRAAFLSRVSFAEGIMQDMALGLYKLFGDIGGQIQAAIDAQKKGMEHFDTDEETGFSESDEDEPLLRTDLPMAYEIQIRGVKRTPPCVVLRVKKIGPDVVPNEAPVPNGEDHIGMDITEKVLSDSRGAFLKDQSLEAALQETGKAVGLYSLMGEMCQEIADANKDKAEEGARSGSKSAPLLVDNPSLGFEVQIRGIKKSNPAIVMRIPKDQVVPKSWGALAKAAAMPDSTK</sequence>
<keyword evidence="1" id="KW-0472">Membrane</keyword>
<gene>
    <name evidence="2" type="ORF">AK812_SmicGene15333</name>
</gene>
<keyword evidence="3" id="KW-1185">Reference proteome</keyword>
<evidence type="ECO:0000313" key="3">
    <source>
        <dbReference type="Proteomes" id="UP000186817"/>
    </source>
</evidence>